<feature type="domain" description="Peptidase S8 pro-domain" evidence="2">
    <location>
        <begin position="37"/>
        <end position="69"/>
    </location>
</feature>
<reference evidence="3 4" key="1">
    <citation type="submission" date="2024-08" db="EMBL/GenBank/DDBJ databases">
        <authorList>
            <person name="Will J Nash"/>
            <person name="Angela Man"/>
            <person name="Seanna McTaggart"/>
            <person name="Kendall Baker"/>
            <person name="Tom Barker"/>
            <person name="Leah Catchpole"/>
            <person name="Alex Durrant"/>
            <person name="Karim Gharbi"/>
            <person name="Naomi Irish"/>
            <person name="Gemy Kaithakottil"/>
            <person name="Debby Ku"/>
            <person name="Aaliyah Providence"/>
            <person name="Felix Shaw"/>
            <person name="David Swarbreck"/>
            <person name="Chris Watkins"/>
            <person name="Ann M. McCartney"/>
            <person name="Giulio Formenti"/>
            <person name="Alice Mouton"/>
            <person name="Noel Vella"/>
            <person name="Bjorn M von Reumont"/>
            <person name="Adriana Vella"/>
            <person name="Wilfried Haerty"/>
        </authorList>
    </citation>
    <scope>NUCLEOTIDE SEQUENCE [LARGE SCALE GENOMIC DNA]</scope>
</reference>
<dbReference type="SUPFAM" id="SSF54897">
    <property type="entry name" value="Protease propeptides/inhibitors"/>
    <property type="match status" value="1"/>
</dbReference>
<gene>
    <name evidence="3" type="ORF">XYLVIOL_LOCUS8868</name>
</gene>
<sequence>MIVQAGSLCVLLVVLIGALVKSEPGPRPRSTPIFTNQFAVHVPDGADAAAEIADNYGFDNYGQVRSTQNLRQYANKVSFIANFHNTLHLKKNISKQ</sequence>
<dbReference type="EMBL" id="CAXAJV020001299">
    <property type="protein sequence ID" value="CAL7948443.1"/>
    <property type="molecule type" value="Genomic_DNA"/>
</dbReference>
<evidence type="ECO:0000313" key="3">
    <source>
        <dbReference type="EMBL" id="CAL7948443.1"/>
    </source>
</evidence>
<protein>
    <recommendedName>
        <fullName evidence="2">Peptidase S8 pro-domain domain-containing protein</fullName>
    </recommendedName>
</protein>
<proteinExistence type="predicted"/>
<feature type="signal peptide" evidence="1">
    <location>
        <begin position="1"/>
        <end position="22"/>
    </location>
</feature>
<accession>A0ABP1P7K1</accession>
<dbReference type="Proteomes" id="UP001642520">
    <property type="component" value="Unassembled WGS sequence"/>
</dbReference>
<dbReference type="Pfam" id="PF16470">
    <property type="entry name" value="S8_pro-domain"/>
    <property type="match status" value="1"/>
</dbReference>
<organism evidence="3 4">
    <name type="scientific">Xylocopa violacea</name>
    <name type="common">Violet carpenter bee</name>
    <name type="synonym">Apis violacea</name>
    <dbReference type="NCBI Taxonomy" id="135666"/>
    <lineage>
        <taxon>Eukaryota</taxon>
        <taxon>Metazoa</taxon>
        <taxon>Ecdysozoa</taxon>
        <taxon>Arthropoda</taxon>
        <taxon>Hexapoda</taxon>
        <taxon>Insecta</taxon>
        <taxon>Pterygota</taxon>
        <taxon>Neoptera</taxon>
        <taxon>Endopterygota</taxon>
        <taxon>Hymenoptera</taxon>
        <taxon>Apocrita</taxon>
        <taxon>Aculeata</taxon>
        <taxon>Apoidea</taxon>
        <taxon>Anthophila</taxon>
        <taxon>Apidae</taxon>
        <taxon>Xylocopa</taxon>
        <taxon>Xylocopa</taxon>
    </lineage>
</organism>
<dbReference type="Gene3D" id="3.30.70.850">
    <property type="entry name" value="Peptidase S8, pro-domain"/>
    <property type="match status" value="1"/>
</dbReference>
<evidence type="ECO:0000259" key="2">
    <source>
        <dbReference type="Pfam" id="PF16470"/>
    </source>
</evidence>
<keyword evidence="1" id="KW-0732">Signal</keyword>
<comment type="caution">
    <text evidence="3">The sequence shown here is derived from an EMBL/GenBank/DDBJ whole genome shotgun (WGS) entry which is preliminary data.</text>
</comment>
<name>A0ABP1P7K1_XYLVO</name>
<dbReference type="InterPro" id="IPR038466">
    <property type="entry name" value="S8_pro-domain_sf"/>
</dbReference>
<keyword evidence="4" id="KW-1185">Reference proteome</keyword>
<evidence type="ECO:0000256" key="1">
    <source>
        <dbReference type="SAM" id="SignalP"/>
    </source>
</evidence>
<evidence type="ECO:0000313" key="4">
    <source>
        <dbReference type="Proteomes" id="UP001642520"/>
    </source>
</evidence>
<dbReference type="InterPro" id="IPR032815">
    <property type="entry name" value="S8_pro-domain"/>
</dbReference>
<feature type="chain" id="PRO_5047515093" description="Peptidase S8 pro-domain domain-containing protein" evidence="1">
    <location>
        <begin position="23"/>
        <end position="96"/>
    </location>
</feature>